<name>A0ABY6P051_9NOCA</name>
<dbReference type="Gene3D" id="1.10.287.1060">
    <property type="entry name" value="ESAT-6-like"/>
    <property type="match status" value="1"/>
</dbReference>
<feature type="region of interest" description="Disordered" evidence="1">
    <location>
        <begin position="211"/>
        <end position="257"/>
    </location>
</feature>
<accession>A0ABY6P051</accession>
<dbReference type="CDD" id="cd13402">
    <property type="entry name" value="LT_TF-like"/>
    <property type="match status" value="1"/>
</dbReference>
<evidence type="ECO:0000256" key="1">
    <source>
        <dbReference type="SAM" id="MobiDB-lite"/>
    </source>
</evidence>
<evidence type="ECO:0000259" key="2">
    <source>
        <dbReference type="Pfam" id="PF01464"/>
    </source>
</evidence>
<dbReference type="InterPro" id="IPR023346">
    <property type="entry name" value="Lysozyme-like_dom_sf"/>
</dbReference>
<dbReference type="EMBL" id="CP110615">
    <property type="protein sequence ID" value="UZJ25044.1"/>
    <property type="molecule type" value="Genomic_DNA"/>
</dbReference>
<gene>
    <name evidence="3" type="ORF">RHODO2019_00570</name>
</gene>
<sequence length="375" mass="36724">MAPVIGAERLQEILTQLDGDPGALSAAAGQWTATTTAAGSTGDLVGTRVTALDAAWSGAGAEAVVAWTAGLRGGLDQVGPAADAVAAALTAAGGALEAASTAVQAIVDQVSADCAAVALTSEPAVLAAVAAIVQAATGRAEEHLGTAQDALSRATQAITAASAATPFTGLPPIAEQRFEPAHFAVSDWTVEVPASTSAQGTHVEPVSAHVEPVSAHGGGSGGNGAGGGGSGGGSGGGGGGVDSGGGPPSGGGGSAAPAQVQRWIDEAMKVLQDNGVDTSKLSRDDIWTMIQHESGGDPHAINDWDSNAAQGTPSKGIMQTIGPTFDSYKVAGHDDIWNPVDNIVAACRYTLSRYGSTSGVPGIEAIRGGGAYQGY</sequence>
<dbReference type="SUPFAM" id="SSF140453">
    <property type="entry name" value="EsxAB dimer-like"/>
    <property type="match status" value="1"/>
</dbReference>
<dbReference type="Gene3D" id="1.10.530.10">
    <property type="match status" value="1"/>
</dbReference>
<reference evidence="3" key="1">
    <citation type="submission" date="2022-10" db="EMBL/GenBank/DDBJ databases">
        <title>Rhodococcus sp.75.</title>
        <authorList>
            <person name="Sun M."/>
        </authorList>
    </citation>
    <scope>NUCLEOTIDE SEQUENCE</scope>
    <source>
        <strain evidence="3">75</strain>
    </source>
</reference>
<dbReference type="Proteomes" id="UP001164965">
    <property type="component" value="Chromosome"/>
</dbReference>
<dbReference type="RefSeq" id="WP_265383150.1">
    <property type="nucleotide sequence ID" value="NZ_CP110615.1"/>
</dbReference>
<dbReference type="Pfam" id="PF01464">
    <property type="entry name" value="SLT"/>
    <property type="match status" value="1"/>
</dbReference>
<organism evidence="3 4">
    <name type="scientific">Rhodococcus antarcticus</name>
    <dbReference type="NCBI Taxonomy" id="2987751"/>
    <lineage>
        <taxon>Bacteria</taxon>
        <taxon>Bacillati</taxon>
        <taxon>Actinomycetota</taxon>
        <taxon>Actinomycetes</taxon>
        <taxon>Mycobacteriales</taxon>
        <taxon>Nocardiaceae</taxon>
        <taxon>Rhodococcus</taxon>
    </lineage>
</organism>
<proteinExistence type="predicted"/>
<protein>
    <submittedName>
        <fullName evidence="3">Transglycosylase SLT domain-containing protein</fullName>
    </submittedName>
</protein>
<feature type="compositionally biased region" description="Gly residues" evidence="1">
    <location>
        <begin position="216"/>
        <end position="254"/>
    </location>
</feature>
<feature type="domain" description="Transglycosylase SLT" evidence="2">
    <location>
        <begin position="286"/>
        <end position="358"/>
    </location>
</feature>
<dbReference type="InterPro" id="IPR036689">
    <property type="entry name" value="ESAT-6-like_sf"/>
</dbReference>
<keyword evidence="4" id="KW-1185">Reference proteome</keyword>
<dbReference type="InterPro" id="IPR008258">
    <property type="entry name" value="Transglycosylase_SLT_dom_1"/>
</dbReference>
<dbReference type="SUPFAM" id="SSF53955">
    <property type="entry name" value="Lysozyme-like"/>
    <property type="match status" value="1"/>
</dbReference>
<evidence type="ECO:0000313" key="3">
    <source>
        <dbReference type="EMBL" id="UZJ25044.1"/>
    </source>
</evidence>
<evidence type="ECO:0000313" key="4">
    <source>
        <dbReference type="Proteomes" id="UP001164965"/>
    </source>
</evidence>